<dbReference type="OMA" id="TFVTIWK"/>
<reference evidence="10 11" key="1">
    <citation type="journal article" date="2005" name="Nature">
        <title>The genome of the social amoeba Dictyostelium discoideum.</title>
        <authorList>
            <consortium name="The Dictyostelium discoideum Sequencing Consortium"/>
            <person name="Eichinger L."/>
            <person name="Pachebat J.A."/>
            <person name="Glockner G."/>
            <person name="Rajandream M.A."/>
            <person name="Sucgang R."/>
            <person name="Berriman M."/>
            <person name="Song J."/>
            <person name="Olsen R."/>
            <person name="Szafranski K."/>
            <person name="Xu Q."/>
            <person name="Tunggal B."/>
            <person name="Kummerfeld S."/>
            <person name="Madera M."/>
            <person name="Konfortov B.A."/>
            <person name="Rivero F."/>
            <person name="Bankier A.T."/>
            <person name="Lehmann R."/>
            <person name="Hamlin N."/>
            <person name="Davies R."/>
            <person name="Gaudet P."/>
            <person name="Fey P."/>
            <person name="Pilcher K."/>
            <person name="Chen G."/>
            <person name="Saunders D."/>
            <person name="Sodergren E."/>
            <person name="Davis P."/>
            <person name="Kerhornou A."/>
            <person name="Nie X."/>
            <person name="Hall N."/>
            <person name="Anjard C."/>
            <person name="Hemphill L."/>
            <person name="Bason N."/>
            <person name="Farbrother P."/>
            <person name="Desany B."/>
            <person name="Just E."/>
            <person name="Morio T."/>
            <person name="Rost R."/>
            <person name="Churcher C."/>
            <person name="Cooper J."/>
            <person name="Haydock S."/>
            <person name="van Driessche N."/>
            <person name="Cronin A."/>
            <person name="Goodhead I."/>
            <person name="Muzny D."/>
            <person name="Mourier T."/>
            <person name="Pain A."/>
            <person name="Lu M."/>
            <person name="Harper D."/>
            <person name="Lindsay R."/>
            <person name="Hauser H."/>
            <person name="James K."/>
            <person name="Quiles M."/>
            <person name="Madan Babu M."/>
            <person name="Saito T."/>
            <person name="Buchrieser C."/>
            <person name="Wardroper A."/>
            <person name="Felder M."/>
            <person name="Thangavelu M."/>
            <person name="Johnson D."/>
            <person name="Knights A."/>
            <person name="Loulseged H."/>
            <person name="Mungall K."/>
            <person name="Oliver K."/>
            <person name="Price C."/>
            <person name="Quail M.A."/>
            <person name="Urushihara H."/>
            <person name="Hernandez J."/>
            <person name="Rabbinowitsch E."/>
            <person name="Steffen D."/>
            <person name="Sanders M."/>
            <person name="Ma J."/>
            <person name="Kohara Y."/>
            <person name="Sharp S."/>
            <person name="Simmonds M."/>
            <person name="Spiegler S."/>
            <person name="Tivey A."/>
            <person name="Sugano S."/>
            <person name="White B."/>
            <person name="Walker D."/>
            <person name="Woodward J."/>
            <person name="Winckler T."/>
            <person name="Tanaka Y."/>
            <person name="Shaulsky G."/>
            <person name="Schleicher M."/>
            <person name="Weinstock G."/>
            <person name="Rosenthal A."/>
            <person name="Cox E.C."/>
            <person name="Chisholm R.L."/>
            <person name="Gibbs R."/>
            <person name="Loomis W.F."/>
            <person name="Platzer M."/>
            <person name="Kay R.R."/>
            <person name="Williams J."/>
            <person name="Dear P.H."/>
            <person name="Noegel A.A."/>
            <person name="Barrell B."/>
            <person name="Kuspa A."/>
        </authorList>
    </citation>
    <scope>NUCLEOTIDE SEQUENCE [LARGE SCALE GENOMIC DNA]</scope>
    <source>
        <strain evidence="10 11">AX4</strain>
    </source>
</reference>
<dbReference type="InterPro" id="IPR004316">
    <property type="entry name" value="SWEET_rpt"/>
</dbReference>
<evidence type="ECO:0000256" key="9">
    <source>
        <dbReference type="SAM" id="Phobius"/>
    </source>
</evidence>
<evidence type="ECO:0000313" key="11">
    <source>
        <dbReference type="Proteomes" id="UP000002195"/>
    </source>
</evidence>
<dbReference type="STRING" id="44689.Q54RH7"/>
<dbReference type="GO" id="GO:0016020">
    <property type="term" value="C:membrane"/>
    <property type="evidence" value="ECO:0007669"/>
    <property type="project" value="InterPro"/>
</dbReference>
<dbReference type="InParanoid" id="Q54RH7"/>
<dbReference type="PaxDb" id="44689-DDB0185381"/>
<dbReference type="PANTHER" id="PTHR10791">
    <property type="entry name" value="RAG1-ACTIVATING PROTEIN 1"/>
    <property type="match status" value="1"/>
</dbReference>
<dbReference type="GO" id="GO:0051119">
    <property type="term" value="F:sugar transmembrane transporter activity"/>
    <property type="evidence" value="ECO:0007669"/>
    <property type="project" value="InterPro"/>
</dbReference>
<evidence type="ECO:0000256" key="1">
    <source>
        <dbReference type="ARBA" id="ARBA00004127"/>
    </source>
</evidence>
<dbReference type="Gene3D" id="1.20.1280.290">
    <property type="match status" value="2"/>
</dbReference>
<dbReference type="RefSeq" id="XP_639168.1">
    <property type="nucleotide sequence ID" value="XM_634076.1"/>
</dbReference>
<comment type="similarity">
    <text evidence="2">Belongs to the SWEET sugar transporter family.</text>
</comment>
<sequence length="259" mass="28703">MLPSSPFAIILSIIGNIVSTGTAFSPIKNFLEIDKNRDVGNNNIYPIIALCGNSLCWVVYGAVSKQMSILPVNVIGLFITSYFIFIFISATSDLNKRRFLSAIYYGYLGGLTIYHLLIVLYVESIDTQDSIFGITSNVAVLIFYGSPVLSLYGVIKSRDRSSINLPLALVSCFAGLTWTLYGIVINNKFIFVPNAAGALLSAISLVVYFLVGYLNTLNYRMKSEQTDGTSQDVALIINQEEQPDIILRKDEEYEEEIKI</sequence>
<dbReference type="HOGENOM" id="CLU_048643_3_3_1"/>
<feature type="transmembrane region" description="Helical" evidence="9">
    <location>
        <begin position="191"/>
        <end position="214"/>
    </location>
</feature>
<keyword evidence="3" id="KW-0813">Transport</keyword>
<keyword evidence="8 9" id="KW-0472">Membrane</keyword>
<dbReference type="dictyBase" id="DDB_G0283155"/>
<dbReference type="GeneID" id="8623944"/>
<dbReference type="FunCoup" id="Q54RH7">
    <property type="interactions" value="2"/>
</dbReference>
<keyword evidence="4" id="KW-0762">Sugar transport</keyword>
<feature type="transmembrane region" description="Helical" evidence="9">
    <location>
        <begin position="167"/>
        <end position="185"/>
    </location>
</feature>
<dbReference type="VEuPathDB" id="AmoebaDB:DDB_G0283155"/>
<keyword evidence="5 9" id="KW-0812">Transmembrane</keyword>
<evidence type="ECO:0000256" key="8">
    <source>
        <dbReference type="ARBA" id="ARBA00023136"/>
    </source>
</evidence>
<evidence type="ECO:0000256" key="5">
    <source>
        <dbReference type="ARBA" id="ARBA00022692"/>
    </source>
</evidence>
<feature type="transmembrane region" description="Helical" evidence="9">
    <location>
        <begin position="102"/>
        <end position="122"/>
    </location>
</feature>
<gene>
    <name evidence="10" type="ORF">DDB_G0283155</name>
</gene>
<evidence type="ECO:0000313" key="10">
    <source>
        <dbReference type="EMBL" id="EAL65816.1"/>
    </source>
</evidence>
<dbReference type="EMBL" id="AAFI02000051">
    <property type="protein sequence ID" value="EAL65816.1"/>
    <property type="molecule type" value="Genomic_DNA"/>
</dbReference>
<feature type="transmembrane region" description="Helical" evidence="9">
    <location>
        <begin position="69"/>
        <end position="90"/>
    </location>
</feature>
<name>Q54RH7_DICDI</name>
<dbReference type="AlphaFoldDB" id="Q54RH7"/>
<dbReference type="Pfam" id="PF03083">
    <property type="entry name" value="MtN3_slv"/>
    <property type="match status" value="2"/>
</dbReference>
<evidence type="ECO:0000256" key="2">
    <source>
        <dbReference type="ARBA" id="ARBA00007809"/>
    </source>
</evidence>
<comment type="subcellular location">
    <subcellularLocation>
        <location evidence="1">Endomembrane system</location>
        <topology evidence="1">Multi-pass membrane protein</topology>
    </subcellularLocation>
</comment>
<dbReference type="eggNOG" id="KOG1623">
    <property type="taxonomic scope" value="Eukaryota"/>
</dbReference>
<protein>
    <submittedName>
        <fullName evidence="10">Uncharacterized protein</fullName>
    </submittedName>
</protein>
<accession>Q54RH7</accession>
<keyword evidence="11" id="KW-1185">Reference proteome</keyword>
<keyword evidence="6" id="KW-0677">Repeat</keyword>
<evidence type="ECO:0000256" key="6">
    <source>
        <dbReference type="ARBA" id="ARBA00022737"/>
    </source>
</evidence>
<evidence type="ECO:0000256" key="4">
    <source>
        <dbReference type="ARBA" id="ARBA00022597"/>
    </source>
</evidence>
<dbReference type="KEGG" id="ddi:DDB_G0283155"/>
<keyword evidence="7 9" id="KW-1133">Transmembrane helix</keyword>
<dbReference type="GO" id="GO:0012505">
    <property type="term" value="C:endomembrane system"/>
    <property type="evidence" value="ECO:0007669"/>
    <property type="project" value="UniProtKB-SubCell"/>
</dbReference>
<proteinExistence type="inferred from homology"/>
<feature type="transmembrane region" description="Helical" evidence="9">
    <location>
        <begin position="134"/>
        <end position="155"/>
    </location>
</feature>
<evidence type="ECO:0000256" key="3">
    <source>
        <dbReference type="ARBA" id="ARBA00022448"/>
    </source>
</evidence>
<dbReference type="SMR" id="Q54RH7"/>
<evidence type="ECO:0000256" key="7">
    <source>
        <dbReference type="ARBA" id="ARBA00022989"/>
    </source>
</evidence>
<organism evidence="10 11">
    <name type="scientific">Dictyostelium discoideum</name>
    <name type="common">Social amoeba</name>
    <dbReference type="NCBI Taxonomy" id="44689"/>
    <lineage>
        <taxon>Eukaryota</taxon>
        <taxon>Amoebozoa</taxon>
        <taxon>Evosea</taxon>
        <taxon>Eumycetozoa</taxon>
        <taxon>Dictyostelia</taxon>
        <taxon>Dictyosteliales</taxon>
        <taxon>Dictyosteliaceae</taxon>
        <taxon>Dictyostelium</taxon>
    </lineage>
</organism>
<dbReference type="PANTHER" id="PTHR10791:SF224">
    <property type="entry name" value="SUGAR TRANSPORTER SWEET"/>
    <property type="match status" value="1"/>
</dbReference>
<dbReference type="InterPro" id="IPR047664">
    <property type="entry name" value="SWEET"/>
</dbReference>
<dbReference type="Proteomes" id="UP000002195">
    <property type="component" value="Unassembled WGS sequence"/>
</dbReference>
<feature type="transmembrane region" description="Helical" evidence="9">
    <location>
        <begin position="44"/>
        <end position="63"/>
    </location>
</feature>
<feature type="transmembrane region" description="Helical" evidence="9">
    <location>
        <begin position="6"/>
        <end position="24"/>
    </location>
</feature>
<comment type="caution">
    <text evidence="10">The sequence shown here is derived from an EMBL/GenBank/DDBJ whole genome shotgun (WGS) entry which is preliminary data.</text>
</comment>